<dbReference type="RefSeq" id="WP_133085853.1">
    <property type="nucleotide sequence ID" value="NZ_CP037864.1"/>
</dbReference>
<proteinExistence type="predicted"/>
<organism evidence="1 2">
    <name type="scientific">Citrobacter arsenatis</name>
    <dbReference type="NCBI Taxonomy" id="2546350"/>
    <lineage>
        <taxon>Bacteria</taxon>
        <taxon>Pseudomonadati</taxon>
        <taxon>Pseudomonadota</taxon>
        <taxon>Gammaproteobacteria</taxon>
        <taxon>Enterobacterales</taxon>
        <taxon>Enterobacteriaceae</taxon>
        <taxon>Citrobacter</taxon>
    </lineage>
</organism>
<dbReference type="KEGG" id="cars:E1B03_06155"/>
<dbReference type="GO" id="GO:0003677">
    <property type="term" value="F:DNA binding"/>
    <property type="evidence" value="ECO:0007669"/>
    <property type="project" value="InterPro"/>
</dbReference>
<accession>A0A4P6WMU0</accession>
<dbReference type="EMBL" id="CP037864">
    <property type="protein sequence ID" value="QBM22038.1"/>
    <property type="molecule type" value="Genomic_DNA"/>
</dbReference>
<dbReference type="AlphaFoldDB" id="A0A4P6WMU0"/>
<dbReference type="GO" id="GO:0006355">
    <property type="term" value="P:regulation of DNA-templated transcription"/>
    <property type="evidence" value="ECO:0007669"/>
    <property type="project" value="InterPro"/>
</dbReference>
<evidence type="ECO:0000313" key="1">
    <source>
        <dbReference type="EMBL" id="QBM22038.1"/>
    </source>
</evidence>
<dbReference type="InterPro" id="IPR016032">
    <property type="entry name" value="Sig_transdc_resp-reg_C-effctor"/>
</dbReference>
<dbReference type="Proteomes" id="UP000293850">
    <property type="component" value="Chromosome"/>
</dbReference>
<reference evidence="1 2" key="1">
    <citation type="submission" date="2019-03" db="EMBL/GenBank/DDBJ databases">
        <title>Complete genome sequence of an arsenate-respiring bacteria, Citrobacter sp. LY-1.</title>
        <authorList>
            <person name="Wang H."/>
            <person name="Liu Y."/>
            <person name="Li Q."/>
            <person name="Huang J."/>
        </authorList>
    </citation>
    <scope>NUCLEOTIDE SEQUENCE [LARGE SCALE GENOMIC DNA]</scope>
    <source>
        <strain evidence="1 2">LY-1</strain>
    </source>
</reference>
<dbReference type="SUPFAM" id="SSF46894">
    <property type="entry name" value="C-terminal effector domain of the bipartite response regulators"/>
    <property type="match status" value="1"/>
</dbReference>
<keyword evidence="2" id="KW-1185">Reference proteome</keyword>
<protein>
    <submittedName>
        <fullName evidence="1">Uncharacterized protein</fullName>
    </submittedName>
</protein>
<evidence type="ECO:0000313" key="2">
    <source>
        <dbReference type="Proteomes" id="UP000293850"/>
    </source>
</evidence>
<gene>
    <name evidence="1" type="ORF">E1B03_06155</name>
</gene>
<sequence length="275" mass="31759">MNNLSYSECIIVYAIQWPETYAIEGLYNQVSPATQIEPCFSPESLIELLEAYTTAPVILGILPHESVLLLSRLTPYLQQRRILFFGQKFNYADRVVPFYFLPMDIEFIEWTNNTPKKILPMLSSFIIPEAVKPEIDKNHPTPLLPSNADELIYHVNIYIYQMLSNYGVGKQSRRVLLMLASSLSIRKIAKILDINIKTVSLYKLKGLYRLGMGTSSYDVYRGIFVNTLLQQYRPDDKCHQKMEFSSNRVKKENNKNLLLLIQALDQEIDIAEHSQ</sequence>
<name>A0A4P6WMU0_9ENTR</name>